<proteinExistence type="predicted"/>
<dbReference type="AlphaFoldDB" id="A0A0E9RBW6"/>
<dbReference type="EMBL" id="GBXM01082602">
    <property type="protein sequence ID" value="JAH25975.1"/>
    <property type="molecule type" value="Transcribed_RNA"/>
</dbReference>
<reference evidence="1" key="1">
    <citation type="submission" date="2014-11" db="EMBL/GenBank/DDBJ databases">
        <authorList>
            <person name="Amaro Gonzalez C."/>
        </authorList>
    </citation>
    <scope>NUCLEOTIDE SEQUENCE</scope>
</reference>
<protein>
    <submittedName>
        <fullName evidence="1">Uncharacterized protein</fullName>
    </submittedName>
</protein>
<evidence type="ECO:0000313" key="1">
    <source>
        <dbReference type="EMBL" id="JAH25975.1"/>
    </source>
</evidence>
<name>A0A0E9RBW6_ANGAN</name>
<accession>A0A0E9RBW6</accession>
<sequence>MASVPAELNELGVIQLTECACSLYLHIERYVDHD</sequence>
<organism evidence="1">
    <name type="scientific">Anguilla anguilla</name>
    <name type="common">European freshwater eel</name>
    <name type="synonym">Muraena anguilla</name>
    <dbReference type="NCBI Taxonomy" id="7936"/>
    <lineage>
        <taxon>Eukaryota</taxon>
        <taxon>Metazoa</taxon>
        <taxon>Chordata</taxon>
        <taxon>Craniata</taxon>
        <taxon>Vertebrata</taxon>
        <taxon>Euteleostomi</taxon>
        <taxon>Actinopterygii</taxon>
        <taxon>Neopterygii</taxon>
        <taxon>Teleostei</taxon>
        <taxon>Anguilliformes</taxon>
        <taxon>Anguillidae</taxon>
        <taxon>Anguilla</taxon>
    </lineage>
</organism>
<reference evidence="1" key="2">
    <citation type="journal article" date="2015" name="Fish Shellfish Immunol.">
        <title>Early steps in the European eel (Anguilla anguilla)-Vibrio vulnificus interaction in the gills: Role of the RtxA13 toxin.</title>
        <authorList>
            <person name="Callol A."/>
            <person name="Pajuelo D."/>
            <person name="Ebbesson L."/>
            <person name="Teles M."/>
            <person name="MacKenzie S."/>
            <person name="Amaro C."/>
        </authorList>
    </citation>
    <scope>NUCLEOTIDE SEQUENCE</scope>
</reference>